<reference evidence="3" key="1">
    <citation type="journal article" date="2017" name="bioRxiv">
        <title>Comparative analysis of the genomes of Stylophora pistillata and Acropora digitifera provides evidence for extensive differences between species of corals.</title>
        <authorList>
            <person name="Voolstra C.R."/>
            <person name="Li Y."/>
            <person name="Liew Y.J."/>
            <person name="Baumgarten S."/>
            <person name="Zoccola D."/>
            <person name="Flot J.-F."/>
            <person name="Tambutte S."/>
            <person name="Allemand D."/>
            <person name="Aranda M."/>
        </authorList>
    </citation>
    <scope>NUCLEOTIDE SEQUENCE [LARGE SCALE GENOMIC DNA]</scope>
</reference>
<dbReference type="Proteomes" id="UP000225706">
    <property type="component" value="Unassembled WGS sequence"/>
</dbReference>
<name>A0A2B4SZD1_STYPI</name>
<keyword evidence="3" id="KW-1185">Reference proteome</keyword>
<feature type="signal peptide" evidence="1">
    <location>
        <begin position="1"/>
        <end position="24"/>
    </location>
</feature>
<feature type="chain" id="PRO_5012767140" evidence="1">
    <location>
        <begin position="25"/>
        <end position="212"/>
    </location>
</feature>
<gene>
    <name evidence="2" type="ORF">AWC38_SpisGene1240</name>
</gene>
<dbReference type="EMBL" id="LSMT01000008">
    <property type="protein sequence ID" value="PFX33797.1"/>
    <property type="molecule type" value="Genomic_DNA"/>
</dbReference>
<evidence type="ECO:0000313" key="3">
    <source>
        <dbReference type="Proteomes" id="UP000225706"/>
    </source>
</evidence>
<proteinExistence type="predicted"/>
<organism evidence="2 3">
    <name type="scientific">Stylophora pistillata</name>
    <name type="common">Smooth cauliflower coral</name>
    <dbReference type="NCBI Taxonomy" id="50429"/>
    <lineage>
        <taxon>Eukaryota</taxon>
        <taxon>Metazoa</taxon>
        <taxon>Cnidaria</taxon>
        <taxon>Anthozoa</taxon>
        <taxon>Hexacorallia</taxon>
        <taxon>Scleractinia</taxon>
        <taxon>Astrocoeniina</taxon>
        <taxon>Pocilloporidae</taxon>
        <taxon>Stylophora</taxon>
    </lineage>
</organism>
<dbReference type="AlphaFoldDB" id="A0A2B4SZD1"/>
<evidence type="ECO:0000313" key="2">
    <source>
        <dbReference type="EMBL" id="PFX33797.1"/>
    </source>
</evidence>
<protein>
    <submittedName>
        <fullName evidence="2">Uncharacterized protein</fullName>
    </submittedName>
</protein>
<keyword evidence="1" id="KW-0732">Signal</keyword>
<comment type="caution">
    <text evidence="2">The sequence shown here is derived from an EMBL/GenBank/DDBJ whole genome shotgun (WGS) entry which is preliminary data.</text>
</comment>
<accession>A0A2B4SZD1</accession>
<evidence type="ECO:0000256" key="1">
    <source>
        <dbReference type="SAM" id="SignalP"/>
    </source>
</evidence>
<sequence>MNDRSFHVLVTYCLLMAFPANCKGALEEIVVPRDTKNVTVTVPLRGTISITWFVGPQPITKVVWAISNASYPVARLKDGGFVCYKQGFFSERECQEHFQLTVNASSDQLITAIMRNLSNPYFERFLISVYRGPDSNIDTLWIIVSKKELPRQPELAPKVPSAKSNGTVKTNISWPSEFTGYGVLVAFIVVPILENGIVYMTPLLPFRDGSTR</sequence>